<feature type="compositionally biased region" description="Basic and acidic residues" evidence="3">
    <location>
        <begin position="837"/>
        <end position="847"/>
    </location>
</feature>
<organism evidence="5 6">
    <name type="scientific">Lachancea nothofagi CBS 11611</name>
    <dbReference type="NCBI Taxonomy" id="1266666"/>
    <lineage>
        <taxon>Eukaryota</taxon>
        <taxon>Fungi</taxon>
        <taxon>Dikarya</taxon>
        <taxon>Ascomycota</taxon>
        <taxon>Saccharomycotina</taxon>
        <taxon>Saccharomycetes</taxon>
        <taxon>Saccharomycetales</taxon>
        <taxon>Saccharomycetaceae</taxon>
        <taxon>Lachancea</taxon>
    </lineage>
</organism>
<sequence>MNDDRRLQLLELNDKAWNGEHIFTQAGKKLDSSIKKNTGFIKKLKVGISKDSKPNLLKDIAELSLEKYLSELVVTANEGLSKFSGRAEDVEACVEVISALHQRFDHQFTPPLMELFLHNFTSLQTECETEKEELFKVSRLRTHVRIFTELYLVGLFQNLDYLSKDNLPPFVSKKLARREPILLIILKEVLNYRFKTGLTTTVATSFVTKFPYVFSNDLPVESRFIDSEVSKLLHSLFKIFTEASITQTIEINKSLHKLKREHQKAQIRTGKSSDEYIEEHDILRPVFERFESAVEILAPVLNLQAPKLEKSSEEELSNASSMITNQQKASSEKIWENEEIRKFYENLPDLSGVVRDDEEKQPADPLKLNDFFAGLEIADTKEAIDELSLKFWKDSLNKKATRRRLLKFLIETVDWSKLRIYARFVASNAEYLGDVRDELIQYLDNGFRSQLRSNKINVKNIIFFSEMVKFMLVPSYLIFHKIRTLVMNIQIPNNIEILTVLFENFGKFLINSANYKAQMEKMVDLIQQKRKEHDLTVSNKCALDNLVVLIYPPSLSKLNSVSKELTPEQKFYRILLRRELHTIPPERVVKLLRRAHWKDESIYKTMISLFTKPGKVSYQSLDVLAGILSGLFPYYRNFVVQVIDGIVEKIERGLEINEFSLNMVRIAEVKYLTSLYNNNLVRIEVLLEVFYKILTFGYPRGRPNPFIINDSDLPDNYFRVHLITTALLSIEDVSSSKNKKLLNFMRLFEFYTLTKEQPLPKEAQIKVSRSFDKLTNEKNFERCSEIIKSAKILSECFRASHTNAAGGKGGGLEVEEDEDEDGEDLDEDEDDEILMQETEKGNGRESENGSDSNEDSGSDLSDGSIDEDSATGSDSEEEDDDGDDEDDEDEDDDDSDGELERRRLQEAHMSKLRSEEELRAEDELEKQFQQLVQDSLDSRKNEKIISNSIPMISSGYSMDFDRVSANPTPTISSGNQDGRSKKVAFTFLSKSGKKTQARTLGLPRNVKFVSGVLEEERKLKAEREKIKNIVLNQKFE</sequence>
<protein>
    <submittedName>
        <fullName evidence="5">LANO_0B05732g1_1</fullName>
    </submittedName>
</protein>
<feature type="domain" description="MIF4G" evidence="4">
    <location>
        <begin position="570"/>
        <end position="942"/>
    </location>
</feature>
<dbReference type="AlphaFoldDB" id="A0A1G4IYV8"/>
<evidence type="ECO:0000256" key="2">
    <source>
        <dbReference type="ARBA" id="ARBA00022490"/>
    </source>
</evidence>
<evidence type="ECO:0000313" key="5">
    <source>
        <dbReference type="EMBL" id="SCU82291.1"/>
    </source>
</evidence>
<dbReference type="Proteomes" id="UP000189911">
    <property type="component" value="Chromosome B"/>
</dbReference>
<accession>A0A1G4IYV8</accession>
<evidence type="ECO:0000256" key="1">
    <source>
        <dbReference type="ARBA" id="ARBA00004496"/>
    </source>
</evidence>
<dbReference type="InterPro" id="IPR016024">
    <property type="entry name" value="ARM-type_fold"/>
</dbReference>
<dbReference type="Pfam" id="PF04050">
    <property type="entry name" value="Upf2"/>
    <property type="match status" value="1"/>
</dbReference>
<keyword evidence="2" id="KW-0963">Cytoplasm</keyword>
<dbReference type="InterPro" id="IPR039762">
    <property type="entry name" value="Nmd2/UPF2"/>
</dbReference>
<evidence type="ECO:0000313" key="6">
    <source>
        <dbReference type="Proteomes" id="UP000189911"/>
    </source>
</evidence>
<dbReference type="PANTHER" id="PTHR12839:SF7">
    <property type="entry name" value="REGULATOR OF NONSENSE TRANSCRIPTS 2"/>
    <property type="match status" value="1"/>
</dbReference>
<feature type="region of interest" description="Disordered" evidence="3">
    <location>
        <begin position="802"/>
        <end position="923"/>
    </location>
</feature>
<dbReference type="SMART" id="SM00543">
    <property type="entry name" value="MIF4G"/>
    <property type="match status" value="3"/>
</dbReference>
<dbReference type="GO" id="GO:0003723">
    <property type="term" value="F:RNA binding"/>
    <property type="evidence" value="ECO:0007669"/>
    <property type="project" value="InterPro"/>
</dbReference>
<feature type="compositionally biased region" description="Acidic residues" evidence="3">
    <location>
        <begin position="864"/>
        <end position="897"/>
    </location>
</feature>
<dbReference type="GO" id="GO:0035145">
    <property type="term" value="C:exon-exon junction complex"/>
    <property type="evidence" value="ECO:0007669"/>
    <property type="project" value="TreeGrafter"/>
</dbReference>
<feature type="domain" description="MIF4G" evidence="4">
    <location>
        <begin position="34"/>
        <end position="243"/>
    </location>
</feature>
<feature type="domain" description="MIF4G" evidence="4">
    <location>
        <begin position="365"/>
        <end position="553"/>
    </location>
</feature>
<dbReference type="GO" id="GO:0005737">
    <property type="term" value="C:cytoplasm"/>
    <property type="evidence" value="ECO:0007669"/>
    <property type="project" value="UniProtKB-SubCell"/>
</dbReference>
<dbReference type="PANTHER" id="PTHR12839">
    <property type="entry name" value="NONSENSE-MEDIATED MRNA DECAY PROTEIN 2 UP-FRAMESHIFT SUPPRESSOR 2"/>
    <property type="match status" value="1"/>
</dbReference>
<dbReference type="SUPFAM" id="SSF48371">
    <property type="entry name" value="ARM repeat"/>
    <property type="match status" value="2"/>
</dbReference>
<feature type="compositionally biased region" description="Basic and acidic residues" evidence="3">
    <location>
        <begin position="898"/>
        <end position="917"/>
    </location>
</feature>
<proteinExistence type="predicted"/>
<dbReference type="InterPro" id="IPR003890">
    <property type="entry name" value="MIF4G-like_typ-3"/>
</dbReference>
<dbReference type="InterPro" id="IPR007193">
    <property type="entry name" value="Upf2/Nmd2_C"/>
</dbReference>
<dbReference type="EMBL" id="LT598450">
    <property type="protein sequence ID" value="SCU82291.1"/>
    <property type="molecule type" value="Genomic_DNA"/>
</dbReference>
<keyword evidence="6" id="KW-1185">Reference proteome</keyword>
<dbReference type="GO" id="GO:0000184">
    <property type="term" value="P:nuclear-transcribed mRNA catabolic process, nonsense-mediated decay"/>
    <property type="evidence" value="ECO:0007669"/>
    <property type="project" value="InterPro"/>
</dbReference>
<comment type="subcellular location">
    <subcellularLocation>
        <location evidence="1">Cytoplasm</location>
    </subcellularLocation>
</comment>
<name>A0A1G4IYV8_9SACH</name>
<evidence type="ECO:0000256" key="3">
    <source>
        <dbReference type="SAM" id="MobiDB-lite"/>
    </source>
</evidence>
<reference evidence="6" key="1">
    <citation type="submission" date="2016-03" db="EMBL/GenBank/DDBJ databases">
        <authorList>
            <person name="Devillers Hugo."/>
        </authorList>
    </citation>
    <scope>NUCLEOTIDE SEQUENCE [LARGE SCALE GENOMIC DNA]</scope>
</reference>
<dbReference type="Gene3D" id="1.25.40.180">
    <property type="match status" value="3"/>
</dbReference>
<dbReference type="OrthoDB" id="27832at2759"/>
<gene>
    <name evidence="5" type="ORF">LANO_0B05732G</name>
</gene>
<evidence type="ECO:0000259" key="4">
    <source>
        <dbReference type="SMART" id="SM00543"/>
    </source>
</evidence>
<feature type="compositionally biased region" description="Acidic residues" evidence="3">
    <location>
        <begin position="813"/>
        <end position="834"/>
    </location>
</feature>
<dbReference type="Pfam" id="PF02854">
    <property type="entry name" value="MIF4G"/>
    <property type="match status" value="3"/>
</dbReference>